<protein>
    <submittedName>
        <fullName evidence="2">Uncharacterized protein</fullName>
    </submittedName>
</protein>
<dbReference type="AlphaFoldDB" id="A0A382DYR9"/>
<proteinExistence type="predicted"/>
<gene>
    <name evidence="2" type="ORF">METZ01_LOCUS196464</name>
</gene>
<keyword evidence="1" id="KW-0472">Membrane</keyword>
<keyword evidence="1" id="KW-0812">Transmembrane</keyword>
<accession>A0A382DYR9</accession>
<sequence>MTTFVAWHKKNIEWWKKKLNVSNYGIAWIAFVKGLIIGLLIYHFFL</sequence>
<feature type="transmembrane region" description="Helical" evidence="1">
    <location>
        <begin position="21"/>
        <end position="45"/>
    </location>
</feature>
<name>A0A382DYR9_9ZZZZ</name>
<organism evidence="2">
    <name type="scientific">marine metagenome</name>
    <dbReference type="NCBI Taxonomy" id="408172"/>
    <lineage>
        <taxon>unclassified sequences</taxon>
        <taxon>metagenomes</taxon>
        <taxon>ecological metagenomes</taxon>
    </lineage>
</organism>
<dbReference type="EMBL" id="UINC01041817">
    <property type="protein sequence ID" value="SVB43610.1"/>
    <property type="molecule type" value="Genomic_DNA"/>
</dbReference>
<evidence type="ECO:0000256" key="1">
    <source>
        <dbReference type="SAM" id="Phobius"/>
    </source>
</evidence>
<evidence type="ECO:0000313" key="2">
    <source>
        <dbReference type="EMBL" id="SVB43610.1"/>
    </source>
</evidence>
<reference evidence="2" key="1">
    <citation type="submission" date="2018-05" db="EMBL/GenBank/DDBJ databases">
        <authorList>
            <person name="Lanie J.A."/>
            <person name="Ng W.-L."/>
            <person name="Kazmierczak K.M."/>
            <person name="Andrzejewski T.M."/>
            <person name="Davidsen T.M."/>
            <person name="Wayne K.J."/>
            <person name="Tettelin H."/>
            <person name="Glass J.I."/>
            <person name="Rusch D."/>
            <person name="Podicherti R."/>
            <person name="Tsui H.-C.T."/>
            <person name="Winkler M.E."/>
        </authorList>
    </citation>
    <scope>NUCLEOTIDE SEQUENCE</scope>
</reference>
<keyword evidence="1" id="KW-1133">Transmembrane helix</keyword>